<gene>
    <name evidence="2" type="primary">mltA</name>
    <name evidence="2" type="ORF">D3C88_12925</name>
</gene>
<feature type="transmembrane region" description="Helical" evidence="1">
    <location>
        <begin position="44"/>
        <end position="63"/>
    </location>
</feature>
<comment type="caution">
    <text evidence="2">The sequence shown here is derived from an EMBL/GenBank/DDBJ whole genome shotgun (WGS) entry which is preliminary data.</text>
</comment>
<organism evidence="2 3">
    <name type="scientific">Escherichia coli</name>
    <dbReference type="NCBI Taxonomy" id="562"/>
    <lineage>
        <taxon>Bacteria</taxon>
        <taxon>Pseudomonadati</taxon>
        <taxon>Pseudomonadota</taxon>
        <taxon>Gammaproteobacteria</taxon>
        <taxon>Enterobacterales</taxon>
        <taxon>Enterobacteriaceae</taxon>
        <taxon>Escherichia</taxon>
    </lineage>
</organism>
<dbReference type="EMBL" id="QXHA01000850">
    <property type="protein sequence ID" value="RIB41512.1"/>
    <property type="molecule type" value="Genomic_DNA"/>
</dbReference>
<dbReference type="AlphaFoldDB" id="A0A418GKV4"/>
<sequence>MRTILCSRFHATFFLPRSRIRHDFEQKQITKAYFLCKICVRERLLISLNAVVCYLRCALFFNLKKRTMKGRWVKYLLMG</sequence>
<accession>A0A418GKV4</accession>
<evidence type="ECO:0000313" key="3">
    <source>
        <dbReference type="Proteomes" id="UP000284508"/>
    </source>
</evidence>
<feature type="non-terminal residue" evidence="2">
    <location>
        <position position="79"/>
    </location>
</feature>
<protein>
    <submittedName>
        <fullName evidence="2">Murein transglycosylase A</fullName>
    </submittedName>
</protein>
<keyword evidence="1" id="KW-0472">Membrane</keyword>
<dbReference type="Proteomes" id="UP000284508">
    <property type="component" value="Unassembled WGS sequence"/>
</dbReference>
<evidence type="ECO:0000313" key="2">
    <source>
        <dbReference type="EMBL" id="RIB41512.1"/>
    </source>
</evidence>
<evidence type="ECO:0000256" key="1">
    <source>
        <dbReference type="SAM" id="Phobius"/>
    </source>
</evidence>
<keyword evidence="1" id="KW-1133">Transmembrane helix</keyword>
<keyword evidence="1" id="KW-0812">Transmembrane</keyword>
<name>A0A418GKV4_ECOLX</name>
<proteinExistence type="predicted"/>
<reference evidence="2 3" key="1">
    <citation type="journal article" date="2018" name="BMC Microbiol.">
        <title>Genome sequencing of strains of the most prevalent clonal group of O1:K1:H7 Escherichia coli that causes neonatal meningitis in France.</title>
        <authorList>
            <person name="Geslain G."/>
            <person name="Birgy A."/>
            <person name="Adiba S."/>
            <person name="Magnan M."/>
            <person name="Courroux C."/>
            <person name="Levy C."/>
            <person name="Cohen R."/>
            <person name="Bidet P."/>
            <person name="Bonacorsi S."/>
        </authorList>
    </citation>
    <scope>NUCLEOTIDE SEQUENCE [LARGE SCALE GENOMIC DNA]</scope>
    <source>
        <strain evidence="2 3">S308</strain>
    </source>
</reference>